<accession>A0A9N8EGX1</accession>
<dbReference type="PROSITE" id="PS50026">
    <property type="entry name" value="EGF_3"/>
    <property type="match status" value="1"/>
</dbReference>
<keyword evidence="1" id="KW-1015">Disulfide bond</keyword>
<comment type="caution">
    <text evidence="1">Lacks conserved residue(s) required for the propagation of feature annotation.</text>
</comment>
<evidence type="ECO:0000313" key="6">
    <source>
        <dbReference type="Proteomes" id="UP001153069"/>
    </source>
</evidence>
<reference evidence="5" key="1">
    <citation type="submission" date="2020-06" db="EMBL/GenBank/DDBJ databases">
        <authorList>
            <consortium name="Plant Systems Biology data submission"/>
        </authorList>
    </citation>
    <scope>NUCLEOTIDE SEQUENCE</scope>
    <source>
        <strain evidence="5">D6</strain>
    </source>
</reference>
<protein>
    <recommendedName>
        <fullName evidence="4">EGF-like domain-containing protein</fullName>
    </recommendedName>
</protein>
<evidence type="ECO:0000259" key="4">
    <source>
        <dbReference type="PROSITE" id="PS50026"/>
    </source>
</evidence>
<dbReference type="PROSITE" id="PS00022">
    <property type="entry name" value="EGF_1"/>
    <property type="match status" value="1"/>
</dbReference>
<name>A0A9N8EGX1_9STRA</name>
<dbReference type="EMBL" id="CAICTM010000929">
    <property type="protein sequence ID" value="CAB9518389.1"/>
    <property type="molecule type" value="Genomic_DNA"/>
</dbReference>
<dbReference type="InterPro" id="IPR000742">
    <property type="entry name" value="EGF"/>
</dbReference>
<evidence type="ECO:0000256" key="3">
    <source>
        <dbReference type="SAM" id="Phobius"/>
    </source>
</evidence>
<evidence type="ECO:0000256" key="1">
    <source>
        <dbReference type="PROSITE-ProRule" id="PRU00076"/>
    </source>
</evidence>
<keyword evidence="3" id="KW-1133">Transmembrane helix</keyword>
<keyword evidence="6" id="KW-1185">Reference proteome</keyword>
<dbReference type="OrthoDB" id="47245at2759"/>
<organism evidence="5 6">
    <name type="scientific">Seminavis robusta</name>
    <dbReference type="NCBI Taxonomy" id="568900"/>
    <lineage>
        <taxon>Eukaryota</taxon>
        <taxon>Sar</taxon>
        <taxon>Stramenopiles</taxon>
        <taxon>Ochrophyta</taxon>
        <taxon>Bacillariophyta</taxon>
        <taxon>Bacillariophyceae</taxon>
        <taxon>Bacillariophycidae</taxon>
        <taxon>Naviculales</taxon>
        <taxon>Naviculaceae</taxon>
        <taxon>Seminavis</taxon>
    </lineage>
</organism>
<feature type="domain" description="EGF-like" evidence="4">
    <location>
        <begin position="484"/>
        <end position="518"/>
    </location>
</feature>
<feature type="disulfide bond" evidence="1">
    <location>
        <begin position="508"/>
        <end position="517"/>
    </location>
</feature>
<dbReference type="AlphaFoldDB" id="A0A9N8EGX1"/>
<keyword evidence="3" id="KW-0472">Membrane</keyword>
<dbReference type="CDD" id="cd00054">
    <property type="entry name" value="EGF_CA"/>
    <property type="match status" value="1"/>
</dbReference>
<feature type="compositionally biased region" description="Basic and acidic residues" evidence="2">
    <location>
        <begin position="48"/>
        <end position="68"/>
    </location>
</feature>
<keyword evidence="1" id="KW-0245">EGF-like domain</keyword>
<dbReference type="Pfam" id="PF23106">
    <property type="entry name" value="EGF_Teneurin"/>
    <property type="match status" value="1"/>
</dbReference>
<evidence type="ECO:0000313" key="5">
    <source>
        <dbReference type="EMBL" id="CAB9518389.1"/>
    </source>
</evidence>
<gene>
    <name evidence="5" type="ORF">SEMRO_931_G221430.1</name>
</gene>
<sequence>MPKVPKVPSVPIPDMDIPFVPKSNKTSYSMEASEINNSTDIYGNDEEAGNKRAKSEAPHDRTWEEKEKEESFELEEDLYSLLYLARTCSMTTFVTVGVFLLQMFILGLIFADLTAEAPVHKEVVFFPLEVPVDIPTTVAVAQFVSLLVATIKEEDIFVSLKALIVVGHDERVSVRFPGATPLKWWIANTLRFLTGLLNVAVSFFFIVGSSTVLEIFESFAAVEFVSYIDNMIFRLAKWYAAMGVFVFVLTWFGVAVPNHCLLSSSTRHSTNRGYLGKMLQRMTIKVESVQLENRREKGRYWALLVFVFFCLTLIPLLACWTKVRLAQSQGFYLKQAVSPRLVVRFGDDELKLKRSTQFALNGTTARDLSSYDRTATLEYAFFSGSYEIVQRDGKLERHGGRPIYVERDANYRNDSAYSIFYYCEEQSTWVYTILGLGNATQGRDVCELGWLAVSEQTEEYSLEKVPQNWKVWTGIVSDSIVKIESDSCELPSDCSLNGVCGEDKVCKCNEGWQGRHCNVEAPYCPALAFVKYGKTSYEYSFDGPFELLTNEDDGSPIEIYERPVYYRKTPVDASVCKKEERYELYLYAGRRFFMTFWCEEDLSRYVVDVGGGKTEFRLQQNLHAYWDNVLGLELKWFSEVTDSHTGTGLQMFQVRDSYSTGSQSAFGIFFESQGTFECLNVPCEDDRTVCGRKGKCAKYDFQSRIAPNTTLEAFHKCTCSDFYGGLYCQFNPNGTYAKEHFSEFQANVTSDKLEKPSIYEYQRRYWEPLVVASGGVVTVIREEDEESNNDIGVVELNETAVFPGGSNIFSNRSNSGEGEL</sequence>
<feature type="region of interest" description="Disordered" evidence="2">
    <location>
        <begin position="35"/>
        <end position="68"/>
    </location>
</feature>
<comment type="caution">
    <text evidence="5">The sequence shown here is derived from an EMBL/GenBank/DDBJ whole genome shotgun (WGS) entry which is preliminary data.</text>
</comment>
<feature type="transmembrane region" description="Helical" evidence="3">
    <location>
        <begin position="192"/>
        <end position="216"/>
    </location>
</feature>
<proteinExistence type="predicted"/>
<evidence type="ECO:0000256" key="2">
    <source>
        <dbReference type="SAM" id="MobiDB-lite"/>
    </source>
</evidence>
<feature type="transmembrane region" description="Helical" evidence="3">
    <location>
        <begin position="236"/>
        <end position="257"/>
    </location>
</feature>
<keyword evidence="3" id="KW-0812">Transmembrane</keyword>
<dbReference type="PROSITE" id="PS01186">
    <property type="entry name" value="EGF_2"/>
    <property type="match status" value="1"/>
</dbReference>
<dbReference type="Proteomes" id="UP001153069">
    <property type="component" value="Unassembled WGS sequence"/>
</dbReference>
<feature type="transmembrane region" description="Helical" evidence="3">
    <location>
        <begin position="90"/>
        <end position="110"/>
    </location>
</feature>
<dbReference type="Gene3D" id="2.10.25.10">
    <property type="entry name" value="Laminin"/>
    <property type="match status" value="1"/>
</dbReference>
<feature type="transmembrane region" description="Helical" evidence="3">
    <location>
        <begin position="300"/>
        <end position="318"/>
    </location>
</feature>